<gene>
    <name evidence="7" type="ORF">FC07_GL001691</name>
</gene>
<protein>
    <submittedName>
        <fullName evidence="7">Spermidine putrescine-binding periplasmic protein</fullName>
    </submittedName>
</protein>
<evidence type="ECO:0000256" key="2">
    <source>
        <dbReference type="ARBA" id="ARBA00022448"/>
    </source>
</evidence>
<name>A0A0R1HAJ3_9LACO</name>
<reference evidence="7 8" key="1">
    <citation type="journal article" date="2015" name="Genome Announc.">
        <title>Expanding the biotechnology potential of lactobacilli through comparative genomics of 213 strains and associated genera.</title>
        <authorList>
            <person name="Sun Z."/>
            <person name="Harris H.M."/>
            <person name="McCann A."/>
            <person name="Guo C."/>
            <person name="Argimon S."/>
            <person name="Zhang W."/>
            <person name="Yang X."/>
            <person name="Jeffery I.B."/>
            <person name="Cooney J.C."/>
            <person name="Kagawa T.F."/>
            <person name="Liu W."/>
            <person name="Song Y."/>
            <person name="Salvetti E."/>
            <person name="Wrobel A."/>
            <person name="Rasinkangas P."/>
            <person name="Parkhill J."/>
            <person name="Rea M.C."/>
            <person name="O'Sullivan O."/>
            <person name="Ritari J."/>
            <person name="Douillard F.P."/>
            <person name="Paul Ross R."/>
            <person name="Yang R."/>
            <person name="Briner A.E."/>
            <person name="Felis G.E."/>
            <person name="de Vos W.M."/>
            <person name="Barrangou R."/>
            <person name="Klaenhammer T.R."/>
            <person name="Caufield P.W."/>
            <person name="Cui Y."/>
            <person name="Zhang H."/>
            <person name="O'Toole P.W."/>
        </authorList>
    </citation>
    <scope>NUCLEOTIDE SEQUENCE [LARGE SCALE GENOMIC DNA]</scope>
    <source>
        <strain evidence="7 8">DSM 20003</strain>
    </source>
</reference>
<feature type="chain" id="PRO_5038618084" evidence="6">
    <location>
        <begin position="26"/>
        <end position="358"/>
    </location>
</feature>
<dbReference type="PATRIC" id="fig|1423726.3.peg.1751"/>
<dbReference type="InterPro" id="IPR001188">
    <property type="entry name" value="Sperm_putr-bd"/>
</dbReference>
<keyword evidence="8" id="KW-1185">Reference proteome</keyword>
<evidence type="ECO:0000256" key="3">
    <source>
        <dbReference type="ARBA" id="ARBA00022729"/>
    </source>
</evidence>
<keyword evidence="4" id="KW-0574">Periplasm</keyword>
<dbReference type="AlphaFoldDB" id="A0A0R1HAJ3"/>
<organism evidence="7 8">
    <name type="scientific">Loigolactobacillus bifermentans DSM 20003</name>
    <dbReference type="NCBI Taxonomy" id="1423726"/>
    <lineage>
        <taxon>Bacteria</taxon>
        <taxon>Bacillati</taxon>
        <taxon>Bacillota</taxon>
        <taxon>Bacilli</taxon>
        <taxon>Lactobacillales</taxon>
        <taxon>Lactobacillaceae</taxon>
        <taxon>Loigolactobacillus</taxon>
    </lineage>
</organism>
<dbReference type="Gene3D" id="3.40.190.10">
    <property type="entry name" value="Periplasmic binding protein-like II"/>
    <property type="match status" value="2"/>
</dbReference>
<dbReference type="GO" id="GO:0019808">
    <property type="term" value="F:polyamine binding"/>
    <property type="evidence" value="ECO:0007669"/>
    <property type="project" value="InterPro"/>
</dbReference>
<dbReference type="STRING" id="1423726.FC07_GL001691"/>
<comment type="subcellular location">
    <subcellularLocation>
        <location evidence="1">Periplasm</location>
    </subcellularLocation>
</comment>
<dbReference type="PRINTS" id="PR00909">
    <property type="entry name" value="SPERMDNBNDNG"/>
</dbReference>
<evidence type="ECO:0000313" key="7">
    <source>
        <dbReference type="EMBL" id="KRK40993.1"/>
    </source>
</evidence>
<evidence type="ECO:0000256" key="5">
    <source>
        <dbReference type="PIRSR" id="PIRSR019574-1"/>
    </source>
</evidence>
<evidence type="ECO:0000313" key="8">
    <source>
        <dbReference type="Proteomes" id="UP000051461"/>
    </source>
</evidence>
<keyword evidence="3 6" id="KW-0732">Signal</keyword>
<accession>A0A0R1HAJ3</accession>
<feature type="binding site" evidence="5">
    <location>
        <position position="93"/>
    </location>
    <ligand>
        <name>spermidine</name>
        <dbReference type="ChEBI" id="CHEBI:57834"/>
    </ligand>
</feature>
<dbReference type="Pfam" id="PF13416">
    <property type="entry name" value="SBP_bac_8"/>
    <property type="match status" value="1"/>
</dbReference>
<sequence length="358" mass="40687">MKRLMSFLVAIGALCLLLFAGSRHLQQSQGLTSGNKVLTLYNWGDYIDPKLITKFQKETGYKVQVETFDSNEAMYTKIQQGGTNYDLAVPSEYMVQKMRKAHLLKPIDKSRVHGLTNIDKRFRNLAFDPENRYSIPYFWGTLGIIYNDQYVKPGAVQHWDDLWSPAYRNKIMLVDSSRDIMGMALLSQGHSVNTTDIAQLDAAKAKLDRLSPNVKAIVADEIKMYMAQNEAALAVTWSGEASEMMANNSHLHYVVPSEGSNLWFDNLVIPKTAKHYKAIYAFINFMLKPENAAQNAAYIGYATPNDPAKKLLPRSVVNDKAFYPDQTTLAHLQVYQDLGNRMVGIYNDKFLEFKMFKH</sequence>
<comment type="caution">
    <text evidence="7">The sequence shown here is derived from an EMBL/GenBank/DDBJ whole genome shotgun (WGS) entry which is preliminary data.</text>
</comment>
<dbReference type="GO" id="GO:0042597">
    <property type="term" value="C:periplasmic space"/>
    <property type="evidence" value="ECO:0007669"/>
    <property type="project" value="UniProtKB-SubCell"/>
</dbReference>
<dbReference type="PANTHER" id="PTHR30222">
    <property type="entry name" value="SPERMIDINE/PUTRESCINE-BINDING PERIPLASMIC PROTEIN"/>
    <property type="match status" value="1"/>
</dbReference>
<dbReference type="Proteomes" id="UP000051461">
    <property type="component" value="Unassembled WGS sequence"/>
</dbReference>
<dbReference type="EMBL" id="AZDA01000001">
    <property type="protein sequence ID" value="KRK40993.1"/>
    <property type="molecule type" value="Genomic_DNA"/>
</dbReference>
<dbReference type="SUPFAM" id="SSF53850">
    <property type="entry name" value="Periplasmic binding protein-like II"/>
    <property type="match status" value="1"/>
</dbReference>
<evidence type="ECO:0000256" key="6">
    <source>
        <dbReference type="SAM" id="SignalP"/>
    </source>
</evidence>
<dbReference type="CDD" id="cd13663">
    <property type="entry name" value="PBP2_PotD_PotF_like_2"/>
    <property type="match status" value="1"/>
</dbReference>
<evidence type="ECO:0000256" key="1">
    <source>
        <dbReference type="ARBA" id="ARBA00004418"/>
    </source>
</evidence>
<dbReference type="PANTHER" id="PTHR30222:SF17">
    <property type="entry name" value="SPERMIDINE_PUTRESCINE-BINDING PERIPLASMIC PROTEIN"/>
    <property type="match status" value="1"/>
</dbReference>
<dbReference type="RefSeq" id="WP_057903122.1">
    <property type="nucleotide sequence ID" value="NZ_AZDA01000001.1"/>
</dbReference>
<dbReference type="GO" id="GO:0015846">
    <property type="term" value="P:polyamine transport"/>
    <property type="evidence" value="ECO:0007669"/>
    <property type="project" value="InterPro"/>
</dbReference>
<dbReference type="PIRSF" id="PIRSF019574">
    <property type="entry name" value="Periplasmic_polyamine_BP"/>
    <property type="match status" value="1"/>
</dbReference>
<evidence type="ECO:0000256" key="4">
    <source>
        <dbReference type="ARBA" id="ARBA00022764"/>
    </source>
</evidence>
<dbReference type="OrthoDB" id="9769319at2"/>
<proteinExistence type="predicted"/>
<keyword evidence="2" id="KW-0813">Transport</keyword>
<feature type="signal peptide" evidence="6">
    <location>
        <begin position="1"/>
        <end position="25"/>
    </location>
</feature>
<dbReference type="InterPro" id="IPR006059">
    <property type="entry name" value="SBP"/>
</dbReference>